<evidence type="ECO:0000313" key="1">
    <source>
        <dbReference type="EMBL" id="KKQ43111.1"/>
    </source>
</evidence>
<protein>
    <recommendedName>
        <fullName evidence="3">Resolvase helix-turn-helix domain protein</fullName>
    </recommendedName>
</protein>
<dbReference type="Gene3D" id="1.10.10.10">
    <property type="entry name" value="Winged helix-like DNA-binding domain superfamily/Winged helix DNA-binding domain"/>
    <property type="match status" value="1"/>
</dbReference>
<dbReference type="EMBL" id="LBTR01000054">
    <property type="protein sequence ID" value="KKQ43111.1"/>
    <property type="molecule type" value="Genomic_DNA"/>
</dbReference>
<evidence type="ECO:0008006" key="3">
    <source>
        <dbReference type="Google" id="ProtNLM"/>
    </source>
</evidence>
<reference evidence="1 2" key="1">
    <citation type="journal article" date="2015" name="Nature">
        <title>rRNA introns, odd ribosomes, and small enigmatic genomes across a large radiation of phyla.</title>
        <authorList>
            <person name="Brown C.T."/>
            <person name="Hug L.A."/>
            <person name="Thomas B.C."/>
            <person name="Sharon I."/>
            <person name="Castelle C.J."/>
            <person name="Singh A."/>
            <person name="Wilkins M.J."/>
            <person name="Williams K.H."/>
            <person name="Banfield J.F."/>
        </authorList>
    </citation>
    <scope>NUCLEOTIDE SEQUENCE [LARGE SCALE GENOMIC DNA]</scope>
</reference>
<name>A0A0G0KR90_9BACT</name>
<evidence type="ECO:0000313" key="2">
    <source>
        <dbReference type="Proteomes" id="UP000034603"/>
    </source>
</evidence>
<sequence length="228" mass="26682">MAKSKEKLEAIKLRSGGESIKVIAKNLNVSPGSVSSWCKNVKLTKEQIHKLELRAKDPYYGKRLSYSLNQQRIRKEKTKKLLNEGIKEVGELNDREFFLTGAALYWAEGFKKDSQAGLASLDPIMIKFFIKWLKLCFGYSNNDLSFRITLNESHKYRLKDIEGFWQNLLGVDKTYFQKPYFQKTVWKKVYEKPENYKGILRVKVRKSTDFLRKIHGFIEGLRLEAELE</sequence>
<accession>A0A0G0KR90</accession>
<dbReference type="Proteomes" id="UP000034603">
    <property type="component" value="Unassembled WGS sequence"/>
</dbReference>
<comment type="caution">
    <text evidence="1">The sequence shown here is derived from an EMBL/GenBank/DDBJ whole genome shotgun (WGS) entry which is preliminary data.</text>
</comment>
<dbReference type="InterPro" id="IPR036388">
    <property type="entry name" value="WH-like_DNA-bd_sf"/>
</dbReference>
<proteinExistence type="predicted"/>
<dbReference type="AlphaFoldDB" id="A0A0G0KR90"/>
<organism evidence="1 2">
    <name type="scientific">Candidatus Woesebacteria bacterium GW2011_GWA1_37_8</name>
    <dbReference type="NCBI Taxonomy" id="1618546"/>
    <lineage>
        <taxon>Bacteria</taxon>
        <taxon>Candidatus Woeseibacteriota</taxon>
    </lineage>
</organism>
<gene>
    <name evidence="1" type="ORF">US62_C0054G0005</name>
</gene>